<dbReference type="GO" id="GO:0005634">
    <property type="term" value="C:nucleus"/>
    <property type="evidence" value="ECO:0007669"/>
    <property type="project" value="TreeGrafter"/>
</dbReference>
<sequence length="2017" mass="227217">MEDYSYLVKMAEPGDENYWAPKDIVYTSIVGLVMLAAILEWFLWIAAFLYCLWKVFVKAEHWSIRVLAVIVGILFTCFRAIFLPIMIVTLPLPSAVVKYWPTNMVDVLQWFAFWSFAGLLTIPWLFCVYQLVTNQLGRTKRIKQVLDEVSAPKVVIVMPVYKEDPDVLVVAINSVVDCDYPPSCIHVFLSFDGDQEDELYLNTLEKLGVPLTLETYPKSIDVSYKSARITVSRFPHGGKRHCQKATFKLIDKVYEHYLKRNDNLFILFIDSDCILDPTCLQNFVFDMEMSPGNPRDMLAMTGVITSTTKKYSLITLLQDMEYIHGQLFERTVESGCGAVTCLPGALTMLRFSAFRRMAKYYFADKAEQCEDLFDFAKCHLGEDRWLTHLFMIGAKKRYQIQMCTSAFCKTEAVQTYRSLIKQRRRWFLGFLSNEVCMLTDWRLWKRYPILVLVRFMQNTIRTTALLFFIMVLAIITTSKKVDNLPVGFIAISLGLNWLMMLYFGAKLRRYKIWLYPIMFILNPFFNWFYMVYGIFTAGQRTWGGPRADAATADTGTTAQEAIEQAKEGGDELNIVPETFIPAAEARKESIAGGKGNMGPMGRKHSVVQPPSQIEGRFAARKKSAAGFYVNADDSQVTVNRSGPSGFGPAWALQSRDSFDSMVSSQTAGNSVYMPRRVESIMGEEDRKKYELAQQSQFNQFLSNSKRFGAQTTTTGQVYEYSDAEMKRGGFQDVPIPMDKGQEYTDNVRMGSVDNNFSGRPQSGEGLPRQGMNATHSARGGRSPLARASLVRTIPLEDVQSEGESSSGGHDSRDHSPKRRQMDKFAYHGVERAFNKEVGEGQDVRQHWFRVQRLTRRGLESPFDQKAISNTYIMQYILEASVLLQADDVNLGQVTESVDGWKLVGKGDVFGNHRGMGMMYYPIEGGSILSGRMLYKTNSWEQPDIDEPPRMIGILSLLPNRDGFGQRHEGWIDCFESEARPTASKPICLPALPYTWMWFFAVCIASLPWEPVGERDDCKHKKSTVVAEWHENEGESSFPFGLHYYFSALTPSKFHLDIVAFSKVPYLTQSALSQQYRPLQAKKTSARRRSSYRASHAKRLVDAIAQTQCTVPCQKRYLTALLASPIPQSKSGVATYLTATWTSPVFLVPPTSSTFVACHSLPDLPQSTYLVYSPARLFLVLLHIDKLLNLAFVCTRHFPPPNLFDETTFRLDRLQIPFPQNVRRTILVYNILTERTLPPNMSVVGVDFGTLKTVIAVARNRGVDVISNEVSNRATPSVVGFGPKSRYLGESAKTQEISNLKNTVGSIKRLAGRAASDPDAQLEQQYITAPLVDVNGQVGVEVSYLGKKEKFSNTQLISMYLSKIKQTTQAELKLPVSDLVMSVPAWFTDIQRRAIIDAAEIAGLKLLRLMNDTTAAALGWGITKLDLPAPEEQPRRVAFIDIGHSNYTCSVVEFKKGELAVKGTAFDRHFGGRDFDKALVEHLGKEFNGKYKIDIHSNGRAMARTIAAAEKCKKILSANQQAPVNIESIMNDVDVSAMITRQEFEALVEPLLQRVHIPLEQALAEAKLTKDDIDVIEVIGGGSRVPALKERIQAFFGKILSFTLNQDEAVARGAAFSCAILSPVFRVRDFTVQDIMSYPIEFAWEKAPDIPDEDTSLTVFNRGNVLPSTKILTFYRKQPFDLEARYAKPQDLPGKINPWIGRFSVKGVKADGKDDFMICKLKARVNIHGVLNVESGYYVEDQEVEEEVKEDEKDGEKKDPDVSVAASRYEPFSSADVLDSLESPLKRRRQAFGTELRSVPPPSYAFVEDEEIPKLTIYSPQKAMETDNKEDAPKKTRKVKKQVRKGDLPIVSGTASLSDSARTALFEKESAMVMEDKLVADTEEKKNELETFIYDLRNKLDDQYADFASDEEKTKIKEKLEASEDWLYDEGEDATKAVYVAKIDEIRAMAGPIVQRHFEKVEEERRIVQERVEAEKAAKKAEEEARKAAEAEKAPPAAKDEEMTDADAKADAEAEGTK</sequence>
<dbReference type="Gene3D" id="3.30.30.30">
    <property type="match status" value="1"/>
</dbReference>
<keyword evidence="7" id="KW-0808">Transferase</keyword>
<proteinExistence type="inferred from homology"/>
<evidence type="ECO:0000256" key="1">
    <source>
        <dbReference type="ARBA" id="ARBA00004141"/>
    </source>
</evidence>
<dbReference type="PRINTS" id="PR00301">
    <property type="entry name" value="HEATSHOCK70"/>
</dbReference>
<keyword evidence="10" id="KW-0067">ATP-binding</keyword>
<feature type="transmembrane region" description="Helical" evidence="16">
    <location>
        <begin position="24"/>
        <end position="52"/>
    </location>
</feature>
<dbReference type="PANTHER" id="PTHR45639:SF4">
    <property type="entry name" value="HSC70CB, ISOFORM G"/>
    <property type="match status" value="1"/>
</dbReference>
<reference evidence="17" key="1">
    <citation type="journal article" date="2021" name="Mol. Plant Microbe Interact.">
        <title>Complete Genome Sequence of the Plant-Pathogenic Fungus Colletotrichum lupini.</title>
        <authorList>
            <person name="Baroncelli R."/>
            <person name="Pensec F."/>
            <person name="Da Lio D."/>
            <person name="Boufleur T."/>
            <person name="Vicente I."/>
            <person name="Sarrocco S."/>
            <person name="Picot A."/>
            <person name="Baraldi E."/>
            <person name="Sukno S."/>
            <person name="Thon M."/>
            <person name="Le Floch G."/>
        </authorList>
    </citation>
    <scope>NUCLEOTIDE SEQUENCE</scope>
    <source>
        <strain evidence="17">IMI 504893</strain>
    </source>
</reference>
<comment type="subcellular location">
    <subcellularLocation>
        <location evidence="2">Cytoplasm</location>
    </subcellularLocation>
    <subcellularLocation>
        <location evidence="1">Membrane</location>
        <topology evidence="1">Multi-pass membrane protein</topology>
    </subcellularLocation>
</comment>
<dbReference type="Pfam" id="PF00012">
    <property type="entry name" value="HSP70"/>
    <property type="match status" value="1"/>
</dbReference>
<evidence type="ECO:0000256" key="11">
    <source>
        <dbReference type="ARBA" id="ARBA00022989"/>
    </source>
</evidence>
<dbReference type="KEGG" id="clup:CLUP02_14892"/>
<feature type="transmembrane region" description="Helical" evidence="16">
    <location>
        <begin position="107"/>
        <end position="132"/>
    </location>
</feature>
<keyword evidence="13 16" id="KW-0472">Membrane</keyword>
<keyword evidence="11 16" id="KW-1133">Transmembrane helix</keyword>
<protein>
    <recommendedName>
        <fullName evidence="4">chitin synthase</fullName>
        <ecNumber evidence="4">2.4.1.16</ecNumber>
    </recommendedName>
</protein>
<dbReference type="FunFam" id="3.90.640.10:FF:000004">
    <property type="entry name" value="Heat shock 70 kDa protein 4"/>
    <property type="match status" value="1"/>
</dbReference>
<dbReference type="Gene3D" id="2.60.34.10">
    <property type="entry name" value="Substrate Binding Domain Of DNAk, Chain A, domain 1"/>
    <property type="match status" value="1"/>
</dbReference>
<dbReference type="FunFam" id="1.20.1270.10:FF:000002">
    <property type="entry name" value="Heat shock 70 kDa protein 4"/>
    <property type="match status" value="1"/>
</dbReference>
<dbReference type="InterPro" id="IPR029047">
    <property type="entry name" value="HSP70_peptide-bd_sf"/>
</dbReference>
<evidence type="ECO:0000256" key="8">
    <source>
        <dbReference type="ARBA" id="ARBA00022692"/>
    </source>
</evidence>
<dbReference type="FunFam" id="3.30.420.40:FF:000171">
    <property type="entry name" value="Heat shock 70 kDa protein 4"/>
    <property type="match status" value="2"/>
</dbReference>
<dbReference type="Gene3D" id="1.20.1270.10">
    <property type="match status" value="1"/>
</dbReference>
<dbReference type="GO" id="GO:0016020">
    <property type="term" value="C:membrane"/>
    <property type="evidence" value="ECO:0007669"/>
    <property type="project" value="UniProtKB-SubCell"/>
</dbReference>
<evidence type="ECO:0000256" key="10">
    <source>
        <dbReference type="ARBA" id="ARBA00022840"/>
    </source>
</evidence>
<dbReference type="RefSeq" id="XP_049150964.1">
    <property type="nucleotide sequence ID" value="XM_049293818.1"/>
</dbReference>
<feature type="region of interest" description="Disordered" evidence="15">
    <location>
        <begin position="1973"/>
        <end position="2017"/>
    </location>
</feature>
<dbReference type="Gene3D" id="3.90.640.10">
    <property type="entry name" value="Actin, Chain A, domain 4"/>
    <property type="match status" value="1"/>
</dbReference>
<keyword evidence="5" id="KW-0963">Cytoplasm</keyword>
<feature type="compositionally biased region" description="Basic and acidic residues" evidence="15">
    <location>
        <begin position="1823"/>
        <end position="1833"/>
    </location>
</feature>
<keyword evidence="8 16" id="KW-0812">Transmembrane</keyword>
<evidence type="ECO:0000313" key="17">
    <source>
        <dbReference type="EMBL" id="UQC89363.1"/>
    </source>
</evidence>
<dbReference type="InterPro" id="IPR013126">
    <property type="entry name" value="Hsp_70_fam"/>
</dbReference>
<dbReference type="SUPFAM" id="SSF100920">
    <property type="entry name" value="Heat shock protein 70kD (HSP70), peptide-binding domain"/>
    <property type="match status" value="1"/>
</dbReference>
<feature type="transmembrane region" description="Helical" evidence="16">
    <location>
        <begin position="484"/>
        <end position="505"/>
    </location>
</feature>
<name>A0A9Q8WMR9_9PEZI</name>
<dbReference type="Proteomes" id="UP000830671">
    <property type="component" value="Chromosome 8"/>
</dbReference>
<dbReference type="PANTHER" id="PTHR45639">
    <property type="entry name" value="HSC70CB, ISOFORM G-RELATED"/>
    <property type="match status" value="1"/>
</dbReference>
<dbReference type="Gene3D" id="3.90.550.10">
    <property type="entry name" value="Spore Coat Polysaccharide Biosynthesis Protein SpsA, Chain A"/>
    <property type="match status" value="1"/>
</dbReference>
<dbReference type="Pfam" id="PF03142">
    <property type="entry name" value="Chitin_synth_2"/>
    <property type="match status" value="1"/>
</dbReference>
<dbReference type="EMBL" id="CP019480">
    <property type="protein sequence ID" value="UQC89363.1"/>
    <property type="molecule type" value="Genomic_DNA"/>
</dbReference>
<dbReference type="FunFam" id="2.60.34.10:FF:000011">
    <property type="entry name" value="Heat shock protein hsp88"/>
    <property type="match status" value="1"/>
</dbReference>
<evidence type="ECO:0000256" key="12">
    <source>
        <dbReference type="ARBA" id="ARBA00023016"/>
    </source>
</evidence>
<evidence type="ECO:0000256" key="2">
    <source>
        <dbReference type="ARBA" id="ARBA00004496"/>
    </source>
</evidence>
<feature type="region of interest" description="Disordered" evidence="15">
    <location>
        <begin position="1817"/>
        <end position="1837"/>
    </location>
</feature>
<organism evidence="17 18">
    <name type="scientific">Colletotrichum lupini</name>
    <dbReference type="NCBI Taxonomy" id="145971"/>
    <lineage>
        <taxon>Eukaryota</taxon>
        <taxon>Fungi</taxon>
        <taxon>Dikarya</taxon>
        <taxon>Ascomycota</taxon>
        <taxon>Pezizomycotina</taxon>
        <taxon>Sordariomycetes</taxon>
        <taxon>Hypocreomycetidae</taxon>
        <taxon>Glomerellales</taxon>
        <taxon>Glomerellaceae</taxon>
        <taxon>Colletotrichum</taxon>
        <taxon>Colletotrichum acutatum species complex</taxon>
    </lineage>
</organism>
<comment type="catalytic activity">
    <reaction evidence="14">
        <text>[(1-&gt;4)-N-acetyl-beta-D-glucosaminyl](n) + UDP-N-acetyl-alpha-D-glucosamine = [(1-&gt;4)-N-acetyl-beta-D-glucosaminyl](n+1) + UDP + H(+)</text>
        <dbReference type="Rhea" id="RHEA:16637"/>
        <dbReference type="Rhea" id="RHEA-COMP:9593"/>
        <dbReference type="Rhea" id="RHEA-COMP:9595"/>
        <dbReference type="ChEBI" id="CHEBI:15378"/>
        <dbReference type="ChEBI" id="CHEBI:17029"/>
        <dbReference type="ChEBI" id="CHEBI:57705"/>
        <dbReference type="ChEBI" id="CHEBI:58223"/>
        <dbReference type="EC" id="2.4.1.16"/>
    </reaction>
    <physiologicalReaction direction="left-to-right" evidence="14">
        <dbReference type="Rhea" id="RHEA:16638"/>
    </physiologicalReaction>
</comment>
<gene>
    <name evidence="17" type="ORF">CLUP02_14892</name>
</gene>
<dbReference type="GO" id="GO:0005524">
    <property type="term" value="F:ATP binding"/>
    <property type="evidence" value="ECO:0007669"/>
    <property type="project" value="UniProtKB-KW"/>
</dbReference>
<keyword evidence="6" id="KW-0328">Glycosyltransferase</keyword>
<dbReference type="PROSITE" id="PS01036">
    <property type="entry name" value="HSP70_3"/>
    <property type="match status" value="1"/>
</dbReference>
<dbReference type="FunFam" id="3.30.30.30:FF:000002">
    <property type="entry name" value="Heat shock 70 kDa protein 4"/>
    <property type="match status" value="1"/>
</dbReference>
<accession>A0A9Q8WMR9</accession>
<dbReference type="FunFam" id="3.90.550.10:FF:000077">
    <property type="entry name" value="Probable chitin synthase D"/>
    <property type="match status" value="1"/>
</dbReference>
<dbReference type="GeneID" id="73348828"/>
<feature type="transmembrane region" description="Helical" evidence="16">
    <location>
        <begin position="512"/>
        <end position="535"/>
    </location>
</feature>
<feature type="compositionally biased region" description="Basic and acidic residues" evidence="15">
    <location>
        <begin position="809"/>
        <end position="819"/>
    </location>
</feature>
<dbReference type="Gene3D" id="3.30.420.40">
    <property type="match status" value="2"/>
</dbReference>
<feature type="region of interest" description="Disordered" evidence="15">
    <location>
        <begin position="1742"/>
        <end position="1764"/>
    </location>
</feature>
<evidence type="ECO:0000256" key="5">
    <source>
        <dbReference type="ARBA" id="ARBA00022490"/>
    </source>
</evidence>
<dbReference type="InterPro" id="IPR029048">
    <property type="entry name" value="HSP70_C_sf"/>
</dbReference>
<evidence type="ECO:0000256" key="6">
    <source>
        <dbReference type="ARBA" id="ARBA00022676"/>
    </source>
</evidence>
<dbReference type="InterPro" id="IPR043129">
    <property type="entry name" value="ATPase_NBD"/>
</dbReference>
<evidence type="ECO:0000256" key="3">
    <source>
        <dbReference type="ARBA" id="ARBA00007381"/>
    </source>
</evidence>
<evidence type="ECO:0000256" key="16">
    <source>
        <dbReference type="SAM" id="Phobius"/>
    </source>
</evidence>
<dbReference type="SUPFAM" id="SSF53067">
    <property type="entry name" value="Actin-like ATPase domain"/>
    <property type="match status" value="2"/>
</dbReference>
<comment type="similarity">
    <text evidence="3">Belongs to the heat shock protein 70 family.</text>
</comment>
<dbReference type="SUPFAM" id="SSF53448">
    <property type="entry name" value="Nucleotide-diphospho-sugar transferases"/>
    <property type="match status" value="1"/>
</dbReference>
<evidence type="ECO:0000256" key="14">
    <source>
        <dbReference type="ARBA" id="ARBA00049510"/>
    </source>
</evidence>
<keyword evidence="18" id="KW-1185">Reference proteome</keyword>
<feature type="region of interest" description="Disordered" evidence="15">
    <location>
        <begin position="729"/>
        <end position="819"/>
    </location>
</feature>
<feature type="compositionally biased region" description="Basic and acidic residues" evidence="15">
    <location>
        <begin position="1749"/>
        <end position="1760"/>
    </location>
</feature>
<evidence type="ECO:0000256" key="4">
    <source>
        <dbReference type="ARBA" id="ARBA00012543"/>
    </source>
</evidence>
<dbReference type="InterPro" id="IPR018181">
    <property type="entry name" value="Heat_shock_70_CS"/>
</dbReference>
<dbReference type="GO" id="GO:0140662">
    <property type="term" value="F:ATP-dependent protein folding chaperone"/>
    <property type="evidence" value="ECO:0007669"/>
    <property type="project" value="InterPro"/>
</dbReference>
<feature type="transmembrane region" description="Helical" evidence="16">
    <location>
        <begin position="459"/>
        <end position="478"/>
    </location>
</feature>
<dbReference type="GO" id="GO:0004100">
    <property type="term" value="F:chitin synthase activity"/>
    <property type="evidence" value="ECO:0007669"/>
    <property type="project" value="UniProtKB-EC"/>
</dbReference>
<dbReference type="GO" id="GO:0005829">
    <property type="term" value="C:cytosol"/>
    <property type="evidence" value="ECO:0007669"/>
    <property type="project" value="TreeGrafter"/>
</dbReference>
<evidence type="ECO:0000256" key="15">
    <source>
        <dbReference type="SAM" id="MobiDB-lite"/>
    </source>
</evidence>
<feature type="transmembrane region" description="Helical" evidence="16">
    <location>
        <begin position="64"/>
        <end position="87"/>
    </location>
</feature>
<evidence type="ECO:0000256" key="7">
    <source>
        <dbReference type="ARBA" id="ARBA00022679"/>
    </source>
</evidence>
<dbReference type="InterPro" id="IPR029044">
    <property type="entry name" value="Nucleotide-diphossugar_trans"/>
</dbReference>
<evidence type="ECO:0000256" key="9">
    <source>
        <dbReference type="ARBA" id="ARBA00022741"/>
    </source>
</evidence>
<evidence type="ECO:0000256" key="13">
    <source>
        <dbReference type="ARBA" id="ARBA00023136"/>
    </source>
</evidence>
<keyword evidence="9" id="KW-0547">Nucleotide-binding</keyword>
<dbReference type="CDD" id="cd24094">
    <property type="entry name" value="ASKHA_NBD_HSP70_ScSse"/>
    <property type="match status" value="1"/>
</dbReference>
<keyword evidence="12" id="KW-0346">Stress response</keyword>
<dbReference type="EC" id="2.4.1.16" evidence="4"/>
<dbReference type="SUPFAM" id="SSF100934">
    <property type="entry name" value="Heat shock protein 70kD (HSP70), C-terminal subdomain"/>
    <property type="match status" value="1"/>
</dbReference>
<evidence type="ECO:0000313" key="18">
    <source>
        <dbReference type="Proteomes" id="UP000830671"/>
    </source>
</evidence>